<feature type="region of interest" description="Disordered" evidence="1">
    <location>
        <begin position="71"/>
        <end position="99"/>
    </location>
</feature>
<reference evidence="2 3" key="1">
    <citation type="journal article" date="2023" name="Plants (Basel)">
        <title>Bridging the Gap: Combining Genomics and Transcriptomics Approaches to Understand Stylosanthes scabra, an Orphan Legume from the Brazilian Caatinga.</title>
        <authorList>
            <person name="Ferreira-Neto J.R.C."/>
            <person name="da Silva M.D."/>
            <person name="Binneck E."/>
            <person name="de Melo N.F."/>
            <person name="da Silva R.H."/>
            <person name="de Melo A.L.T.M."/>
            <person name="Pandolfi V."/>
            <person name="Bustamante F.O."/>
            <person name="Brasileiro-Vidal A.C."/>
            <person name="Benko-Iseppon A.M."/>
        </authorList>
    </citation>
    <scope>NUCLEOTIDE SEQUENCE [LARGE SCALE GENOMIC DNA]</scope>
    <source>
        <tissue evidence="2">Leaves</tissue>
    </source>
</reference>
<gene>
    <name evidence="2" type="ORF">PIB30_040562</name>
</gene>
<feature type="compositionally biased region" description="Low complexity" evidence="1">
    <location>
        <begin position="1"/>
        <end position="13"/>
    </location>
</feature>
<proteinExistence type="predicted"/>
<name>A0ABU6WD20_9FABA</name>
<dbReference type="EMBL" id="JASCZI010181462">
    <property type="protein sequence ID" value="MED6183742.1"/>
    <property type="molecule type" value="Genomic_DNA"/>
</dbReference>
<keyword evidence="3" id="KW-1185">Reference proteome</keyword>
<evidence type="ECO:0000256" key="1">
    <source>
        <dbReference type="SAM" id="MobiDB-lite"/>
    </source>
</evidence>
<evidence type="ECO:0000313" key="2">
    <source>
        <dbReference type="EMBL" id="MED6183742.1"/>
    </source>
</evidence>
<organism evidence="2 3">
    <name type="scientific">Stylosanthes scabra</name>
    <dbReference type="NCBI Taxonomy" id="79078"/>
    <lineage>
        <taxon>Eukaryota</taxon>
        <taxon>Viridiplantae</taxon>
        <taxon>Streptophyta</taxon>
        <taxon>Embryophyta</taxon>
        <taxon>Tracheophyta</taxon>
        <taxon>Spermatophyta</taxon>
        <taxon>Magnoliopsida</taxon>
        <taxon>eudicotyledons</taxon>
        <taxon>Gunneridae</taxon>
        <taxon>Pentapetalae</taxon>
        <taxon>rosids</taxon>
        <taxon>fabids</taxon>
        <taxon>Fabales</taxon>
        <taxon>Fabaceae</taxon>
        <taxon>Papilionoideae</taxon>
        <taxon>50 kb inversion clade</taxon>
        <taxon>dalbergioids sensu lato</taxon>
        <taxon>Dalbergieae</taxon>
        <taxon>Pterocarpus clade</taxon>
        <taxon>Stylosanthes</taxon>
    </lineage>
</organism>
<feature type="region of interest" description="Disordered" evidence="1">
    <location>
        <begin position="1"/>
        <end position="49"/>
    </location>
</feature>
<feature type="compositionally biased region" description="Basic and acidic residues" evidence="1">
    <location>
        <begin position="14"/>
        <end position="40"/>
    </location>
</feature>
<comment type="caution">
    <text evidence="2">The sequence shown here is derived from an EMBL/GenBank/DDBJ whole genome shotgun (WGS) entry which is preliminary data.</text>
</comment>
<protein>
    <submittedName>
        <fullName evidence="2">Uncharacterized protein</fullName>
    </submittedName>
</protein>
<dbReference type="Proteomes" id="UP001341840">
    <property type="component" value="Unassembled WGS sequence"/>
</dbReference>
<evidence type="ECO:0000313" key="3">
    <source>
        <dbReference type="Proteomes" id="UP001341840"/>
    </source>
</evidence>
<sequence>MAPASMWAAVAVADEGKRGERKRARERETELCTSQREKESSGNGAPSTTAEFTIVVEGSMAAAVELEGREAMVEPSSLLSSHRAPCRRDGGDDEEEGGPVKLPAAVVTVEALLSPSYSVVADSGPSPPPPTDLHG</sequence>
<accession>A0ABU6WD20</accession>